<sequence>MDQPEKKKAAAEALKTPTTRLQAQQNPEKTLETNPSQKKTTFSVVIRNILLDITPDDITTLCPSLSIVKAWRIISRKTDGPMTLIRVLTTNKDTIDDMLINGVELFGRTFECETSHPPTPTPIRPTATTKPVTVVTHSTRWHPLRSTSPLGAPPRRRPVLDNNSTRNRPVKDDWEKSLISFAKEIREKRIWSCLKVLIMIPKSFLYRRFLAVVDKFKAEVEGISGLLAVLSDFDPDSEAKGPSSVLPTASAASQNVENQLLTQFVKRKGRGIRPGRRGRVFGRSFIKDYPMTADYYQTRCKKNDKCIRERPSENVWGRMMSLTYGNDFHPNTVEELQKKIANTCQQITPAYMRDCKWSSTVMMPLPSISP</sequence>
<dbReference type="EMBL" id="JABDTM020011319">
    <property type="protein sequence ID" value="KAH0820636.1"/>
    <property type="molecule type" value="Genomic_DNA"/>
</dbReference>
<dbReference type="Proteomes" id="UP000719412">
    <property type="component" value="Unassembled WGS sequence"/>
</dbReference>
<comment type="caution">
    <text evidence="2">The sequence shown here is derived from an EMBL/GenBank/DDBJ whole genome shotgun (WGS) entry which is preliminary data.</text>
</comment>
<name>A0A8J6HS01_TENMO</name>
<reference evidence="2" key="1">
    <citation type="journal article" date="2020" name="J Insects Food Feed">
        <title>The yellow mealworm (Tenebrio molitor) genome: a resource for the emerging insects as food and feed industry.</title>
        <authorList>
            <person name="Eriksson T."/>
            <person name="Andere A."/>
            <person name="Kelstrup H."/>
            <person name="Emery V."/>
            <person name="Picard C."/>
        </authorList>
    </citation>
    <scope>NUCLEOTIDE SEQUENCE</scope>
    <source>
        <strain evidence="2">Stoneville</strain>
        <tissue evidence="2">Whole head</tissue>
    </source>
</reference>
<gene>
    <name evidence="2" type="ORF">GEV33_002155</name>
</gene>
<organism evidence="2 3">
    <name type="scientific">Tenebrio molitor</name>
    <name type="common">Yellow mealworm beetle</name>
    <dbReference type="NCBI Taxonomy" id="7067"/>
    <lineage>
        <taxon>Eukaryota</taxon>
        <taxon>Metazoa</taxon>
        <taxon>Ecdysozoa</taxon>
        <taxon>Arthropoda</taxon>
        <taxon>Hexapoda</taxon>
        <taxon>Insecta</taxon>
        <taxon>Pterygota</taxon>
        <taxon>Neoptera</taxon>
        <taxon>Endopterygota</taxon>
        <taxon>Coleoptera</taxon>
        <taxon>Polyphaga</taxon>
        <taxon>Cucujiformia</taxon>
        <taxon>Tenebrionidae</taxon>
        <taxon>Tenebrio</taxon>
    </lineage>
</organism>
<feature type="region of interest" description="Disordered" evidence="1">
    <location>
        <begin position="143"/>
        <end position="167"/>
    </location>
</feature>
<proteinExistence type="predicted"/>
<feature type="compositionally biased region" description="Polar residues" evidence="1">
    <location>
        <begin position="16"/>
        <end position="36"/>
    </location>
</feature>
<feature type="region of interest" description="Disordered" evidence="1">
    <location>
        <begin position="1"/>
        <end position="36"/>
    </location>
</feature>
<accession>A0A8J6HS01</accession>
<evidence type="ECO:0000313" key="3">
    <source>
        <dbReference type="Proteomes" id="UP000719412"/>
    </source>
</evidence>
<evidence type="ECO:0000313" key="2">
    <source>
        <dbReference type="EMBL" id="KAH0820636.1"/>
    </source>
</evidence>
<protein>
    <submittedName>
        <fullName evidence="2">Uncharacterized protein</fullName>
    </submittedName>
</protein>
<dbReference type="AlphaFoldDB" id="A0A8J6HS01"/>
<keyword evidence="3" id="KW-1185">Reference proteome</keyword>
<reference evidence="2" key="2">
    <citation type="submission" date="2021-08" db="EMBL/GenBank/DDBJ databases">
        <authorList>
            <person name="Eriksson T."/>
        </authorList>
    </citation>
    <scope>NUCLEOTIDE SEQUENCE</scope>
    <source>
        <strain evidence="2">Stoneville</strain>
        <tissue evidence="2">Whole head</tissue>
    </source>
</reference>
<evidence type="ECO:0000256" key="1">
    <source>
        <dbReference type="SAM" id="MobiDB-lite"/>
    </source>
</evidence>
<feature type="compositionally biased region" description="Basic and acidic residues" evidence="1">
    <location>
        <begin position="1"/>
        <end position="10"/>
    </location>
</feature>